<dbReference type="Proteomes" id="UP000247772">
    <property type="component" value="Unassembled WGS sequence"/>
</dbReference>
<evidence type="ECO:0000256" key="2">
    <source>
        <dbReference type="ARBA" id="ARBA00022729"/>
    </source>
</evidence>
<dbReference type="GO" id="GO:1904680">
    <property type="term" value="F:peptide transmembrane transporter activity"/>
    <property type="evidence" value="ECO:0007669"/>
    <property type="project" value="TreeGrafter"/>
</dbReference>
<evidence type="ECO:0000313" key="5">
    <source>
        <dbReference type="EMBL" id="PYE20334.1"/>
    </source>
</evidence>
<feature type="transmembrane region" description="Helical" evidence="3">
    <location>
        <begin position="30"/>
        <end position="56"/>
    </location>
</feature>
<accession>A0A2V4T5T7</accession>
<keyword evidence="3" id="KW-0472">Membrane</keyword>
<dbReference type="Pfam" id="PF00496">
    <property type="entry name" value="SBP_bac_5"/>
    <property type="match status" value="1"/>
</dbReference>
<comment type="caution">
    <text evidence="5">The sequence shown here is derived from an EMBL/GenBank/DDBJ whole genome shotgun (WGS) entry which is preliminary data.</text>
</comment>
<dbReference type="PROSITE" id="PS51318">
    <property type="entry name" value="TAT"/>
    <property type="match status" value="1"/>
</dbReference>
<dbReference type="InterPro" id="IPR006311">
    <property type="entry name" value="TAT_signal"/>
</dbReference>
<feature type="domain" description="Solute-binding protein family 5" evidence="4">
    <location>
        <begin position="111"/>
        <end position="455"/>
    </location>
</feature>
<dbReference type="AlphaFoldDB" id="A0A2V4T5T7"/>
<dbReference type="GO" id="GO:0043190">
    <property type="term" value="C:ATP-binding cassette (ABC) transporter complex"/>
    <property type="evidence" value="ECO:0007669"/>
    <property type="project" value="InterPro"/>
</dbReference>
<dbReference type="RefSeq" id="WP_110856115.1">
    <property type="nucleotide sequence ID" value="NZ_QJSQ01000017.1"/>
</dbReference>
<dbReference type="CDD" id="cd08503">
    <property type="entry name" value="PBP2_NikA_DppA_OppA_like_17"/>
    <property type="match status" value="1"/>
</dbReference>
<keyword evidence="3" id="KW-1133">Transmembrane helix</keyword>
<keyword evidence="3" id="KW-0812">Transmembrane</keyword>
<dbReference type="PIRSF" id="PIRSF002741">
    <property type="entry name" value="MppA"/>
    <property type="match status" value="1"/>
</dbReference>
<dbReference type="GO" id="GO:0030288">
    <property type="term" value="C:outer membrane-bounded periplasmic space"/>
    <property type="evidence" value="ECO:0007669"/>
    <property type="project" value="UniProtKB-ARBA"/>
</dbReference>
<evidence type="ECO:0000256" key="3">
    <source>
        <dbReference type="SAM" id="Phobius"/>
    </source>
</evidence>
<gene>
    <name evidence="5" type="ORF">C7410_11724</name>
</gene>
<dbReference type="GO" id="GO:0015833">
    <property type="term" value="P:peptide transport"/>
    <property type="evidence" value="ECO:0007669"/>
    <property type="project" value="TreeGrafter"/>
</dbReference>
<dbReference type="PANTHER" id="PTHR30290">
    <property type="entry name" value="PERIPLASMIC BINDING COMPONENT OF ABC TRANSPORTER"/>
    <property type="match status" value="1"/>
</dbReference>
<dbReference type="Gene3D" id="3.40.190.10">
    <property type="entry name" value="Periplasmic binding protein-like II"/>
    <property type="match status" value="1"/>
</dbReference>
<name>A0A2V4T5T7_9BURK</name>
<dbReference type="InterPro" id="IPR039424">
    <property type="entry name" value="SBP_5"/>
</dbReference>
<dbReference type="SUPFAM" id="SSF53850">
    <property type="entry name" value="Periplasmic binding protein-like II"/>
    <property type="match status" value="1"/>
</dbReference>
<sequence length="538" mass="58490">MSTDKSLEDIAHPGVRLDALTKRGASRRDLLRAMVAGGMMSMTGAGLLAASGAAFAQEKPKQGGKIRVATQSSSASDTLDPAKESVSTDYVRANMLYNGLTEYDSHLGAQMALAQSLETKDATVWVAKLRSGVQFHDGKTLAPADVVYSLMRHKDAAVGSKVKTLADQFQDVKATGPDEVTITLSGANADLPVILADSHFMIIKDGTNDFKTAVGTGPFKLKEFSPGVRTVVVRNERYWKPGLPHLDEIELVGIGDESARVNALLSGDVQLINQVSPRSTSRIKGTPGFAVKETKTGQYTDLIMRDEGGITGNADFRRGMMHLFDREQIRNAVFLGYGAIGNDQPIDPTNKYYFAGLPERTFDPQKAKFYFQKAKLGSTPLQVYASPAADGSVEMAMLLQQIAPQAGLNLQVVRTPSDGYWSNHWMKHPLTFGNINARPSADVIFTQFFKSDAPWNEANWKDPKFDQMLLAARGEPDEAKRKKIYGDMQVLVHSDGGIGIPLFLSSLDAHTTKLKGLGSIPIAGLMGFKFAENVWLDA</sequence>
<evidence type="ECO:0000313" key="6">
    <source>
        <dbReference type="Proteomes" id="UP000247772"/>
    </source>
</evidence>
<dbReference type="PANTHER" id="PTHR30290:SF38">
    <property type="entry name" value="D,D-DIPEPTIDE-BINDING PERIPLASMIC PROTEIN DDPA-RELATED"/>
    <property type="match status" value="1"/>
</dbReference>
<reference evidence="5 6" key="1">
    <citation type="submission" date="2018-06" db="EMBL/GenBank/DDBJ databases">
        <title>Genomic Encyclopedia of Type Strains, Phase IV (KMG-V): Genome sequencing to study the core and pangenomes of soil and plant-associated prokaryotes.</title>
        <authorList>
            <person name="Whitman W."/>
        </authorList>
    </citation>
    <scope>NUCLEOTIDE SEQUENCE [LARGE SCALE GENOMIC DNA]</scope>
    <source>
        <strain evidence="5 6">SRCL-318</strain>
    </source>
</reference>
<comment type="similarity">
    <text evidence="1">Belongs to the bacterial solute-binding protein 5 family.</text>
</comment>
<evidence type="ECO:0000259" key="4">
    <source>
        <dbReference type="Pfam" id="PF00496"/>
    </source>
</evidence>
<dbReference type="InterPro" id="IPR000914">
    <property type="entry name" value="SBP_5_dom"/>
</dbReference>
<protein>
    <submittedName>
        <fullName evidence="5">Peptide/nickel transport system substrate-binding protein</fullName>
    </submittedName>
</protein>
<keyword evidence="2" id="KW-0732">Signal</keyword>
<proteinExistence type="inferred from homology"/>
<dbReference type="Gene3D" id="3.10.105.10">
    <property type="entry name" value="Dipeptide-binding Protein, Domain 3"/>
    <property type="match status" value="1"/>
</dbReference>
<evidence type="ECO:0000256" key="1">
    <source>
        <dbReference type="ARBA" id="ARBA00005695"/>
    </source>
</evidence>
<dbReference type="OrthoDB" id="9801799at2"/>
<organism evidence="5 6">
    <name type="scientific">Paraburkholderia silvatlantica</name>
    <dbReference type="NCBI Taxonomy" id="321895"/>
    <lineage>
        <taxon>Bacteria</taxon>
        <taxon>Pseudomonadati</taxon>
        <taxon>Pseudomonadota</taxon>
        <taxon>Betaproteobacteria</taxon>
        <taxon>Burkholderiales</taxon>
        <taxon>Burkholderiaceae</taxon>
        <taxon>Paraburkholderia</taxon>
    </lineage>
</organism>
<dbReference type="InterPro" id="IPR030678">
    <property type="entry name" value="Peptide/Ni-bd"/>
</dbReference>
<dbReference type="EMBL" id="QJSQ01000017">
    <property type="protein sequence ID" value="PYE20334.1"/>
    <property type="molecule type" value="Genomic_DNA"/>
</dbReference>